<dbReference type="PANTHER" id="PTHR45625">
    <property type="entry name" value="PEPTIDYL-PROLYL CIS-TRANS ISOMERASE-RELATED"/>
    <property type="match status" value="1"/>
</dbReference>
<evidence type="ECO:0000313" key="5">
    <source>
        <dbReference type="EMBL" id="EDO06584.1"/>
    </source>
</evidence>
<organism evidence="5 6">
    <name type="scientific">Babesia bovis</name>
    <dbReference type="NCBI Taxonomy" id="5865"/>
    <lineage>
        <taxon>Eukaryota</taxon>
        <taxon>Sar</taxon>
        <taxon>Alveolata</taxon>
        <taxon>Apicomplexa</taxon>
        <taxon>Aconoidasida</taxon>
        <taxon>Piroplasmida</taxon>
        <taxon>Babesiidae</taxon>
        <taxon>Babesia</taxon>
    </lineage>
</organism>
<evidence type="ECO:0000256" key="3">
    <source>
        <dbReference type="SAM" id="MobiDB-lite"/>
    </source>
</evidence>
<dbReference type="VEuPathDB" id="PiroplasmaDB:BBOV_II006340"/>
<dbReference type="InterPro" id="IPR044666">
    <property type="entry name" value="Cyclophilin_A-like"/>
</dbReference>
<sequence length="354" mass="39450">MSEVYTLEPPCRGRVILHTSEGELDVRLWSSQCPLAVRNFVQLCLEGYYNNCIFHRIIPQFMVQTGDPTGTGHGGESIYGECFENEIVSRLKFRYRGLVGMANTGGKRTNGSQFFITLERADCLNGKYTLFGKIEGNTVYNLIKIGQSEVNPNTDRPKNPPRITHVEVVNNPFPDIQPRLIAHSELTDEEDVPVKPAPSAVKKKCLLSFDDGGYSDEEKATVALPRVKSAHELLSDPKLSRESVTVEHVSEPSEDEGSSSDHSVDMPVPVEQGTANDRKREIALLESELRRGDKVGIVGHDGVKYLTRKEQRKSGSKTDTMARFTQFTKRLSEISRNTSLLSKEGTETDEGTFV</sequence>
<comment type="subcellular location">
    <subcellularLocation>
        <location evidence="1">Nucleus</location>
    </subcellularLocation>
</comment>
<dbReference type="Pfam" id="PF00160">
    <property type="entry name" value="Pro_isomerase"/>
    <property type="match status" value="1"/>
</dbReference>
<feature type="compositionally biased region" description="Basic and acidic residues" evidence="3">
    <location>
        <begin position="238"/>
        <end position="251"/>
    </location>
</feature>
<dbReference type="PROSITE" id="PS00170">
    <property type="entry name" value="CSA_PPIASE_1"/>
    <property type="match status" value="1"/>
</dbReference>
<dbReference type="SUPFAM" id="SSF50891">
    <property type="entry name" value="Cyclophilin-like"/>
    <property type="match status" value="1"/>
</dbReference>
<evidence type="ECO:0000313" key="6">
    <source>
        <dbReference type="Proteomes" id="UP000002173"/>
    </source>
</evidence>
<dbReference type="InterPro" id="IPR002130">
    <property type="entry name" value="Cyclophilin-type_PPIase_dom"/>
</dbReference>
<evidence type="ECO:0000259" key="4">
    <source>
        <dbReference type="PROSITE" id="PS50072"/>
    </source>
</evidence>
<protein>
    <submittedName>
        <fullName evidence="5">Peptidyl-prolyl cis-trans isomerase, cyclophilin-type family protein</fullName>
    </submittedName>
</protein>
<feature type="domain" description="PPIase cyclophilin-type" evidence="4">
    <location>
        <begin position="18"/>
        <end position="168"/>
    </location>
</feature>
<dbReference type="EMBL" id="AAXT01000003">
    <property type="protein sequence ID" value="EDO06584.1"/>
    <property type="molecule type" value="Genomic_DNA"/>
</dbReference>
<dbReference type="GO" id="GO:0006457">
    <property type="term" value="P:protein folding"/>
    <property type="evidence" value="ECO:0007669"/>
    <property type="project" value="InterPro"/>
</dbReference>
<dbReference type="PRINTS" id="PR00153">
    <property type="entry name" value="CSAPPISMRASE"/>
</dbReference>
<dbReference type="InterPro" id="IPR029000">
    <property type="entry name" value="Cyclophilin-like_dom_sf"/>
</dbReference>
<keyword evidence="5" id="KW-0413">Isomerase</keyword>
<keyword evidence="6" id="KW-1185">Reference proteome</keyword>
<dbReference type="InParanoid" id="A7AUH3"/>
<accession>A7AUH3</accession>
<dbReference type="AlphaFoldDB" id="A7AUH3"/>
<comment type="caution">
    <text evidence="5">The sequence shown here is derived from an EMBL/GenBank/DDBJ whole genome shotgun (WGS) entry which is preliminary data.</text>
</comment>
<dbReference type="PROSITE" id="PS50072">
    <property type="entry name" value="CSA_PPIASE_2"/>
    <property type="match status" value="1"/>
</dbReference>
<dbReference type="PANTHER" id="PTHR45625:SF6">
    <property type="entry name" value="SPLICEOSOME-ASSOCIATED PROTEIN CWC27 HOMOLOG"/>
    <property type="match status" value="1"/>
</dbReference>
<dbReference type="OMA" id="RNTWFIT"/>
<dbReference type="GO" id="GO:0003755">
    <property type="term" value="F:peptidyl-prolyl cis-trans isomerase activity"/>
    <property type="evidence" value="ECO:0007669"/>
    <property type="project" value="InterPro"/>
</dbReference>
<gene>
    <name evidence="5" type="ORF">BBOV_II006340</name>
</gene>
<dbReference type="KEGG" id="bbo:BBOV_II006340"/>
<dbReference type="Proteomes" id="UP000002173">
    <property type="component" value="Chromosome 2"/>
</dbReference>
<dbReference type="STRING" id="5865.A7AUH3"/>
<proteinExistence type="predicted"/>
<dbReference type="InterPro" id="IPR020892">
    <property type="entry name" value="Cyclophilin-type_PPIase_CS"/>
</dbReference>
<dbReference type="GO" id="GO:0071013">
    <property type="term" value="C:catalytic step 2 spliceosome"/>
    <property type="evidence" value="ECO:0007669"/>
    <property type="project" value="TreeGrafter"/>
</dbReference>
<evidence type="ECO:0000256" key="2">
    <source>
        <dbReference type="ARBA" id="ARBA00023242"/>
    </source>
</evidence>
<name>A7AUH3_BABBO</name>
<dbReference type="GeneID" id="5478386"/>
<evidence type="ECO:0000256" key="1">
    <source>
        <dbReference type="ARBA" id="ARBA00004123"/>
    </source>
</evidence>
<dbReference type="eggNOG" id="KOG0885">
    <property type="taxonomic scope" value="Eukaryota"/>
</dbReference>
<dbReference type="Gene3D" id="2.40.100.10">
    <property type="entry name" value="Cyclophilin-like"/>
    <property type="match status" value="1"/>
</dbReference>
<keyword evidence="2" id="KW-0539">Nucleus</keyword>
<reference evidence="5 6" key="1">
    <citation type="journal article" date="2007" name="PLoS Pathog.">
        <title>Genome sequence of Babesia bovis and comparative analysis of apicomplexan hemoprotozoa.</title>
        <authorList>
            <person name="Brayton K.A."/>
            <person name="Lau A.O.T."/>
            <person name="Herndon D.R."/>
            <person name="Hannick L."/>
            <person name="Kappmeyer L.S."/>
            <person name="Berens S.J."/>
            <person name="Bidwell S.L."/>
            <person name="Brown W.C."/>
            <person name="Crabtree J."/>
            <person name="Fadrosh D."/>
            <person name="Feldblum T."/>
            <person name="Forberger H.A."/>
            <person name="Haas B.J."/>
            <person name="Howell J.M."/>
            <person name="Khouri H."/>
            <person name="Koo H."/>
            <person name="Mann D.J."/>
            <person name="Norimine J."/>
            <person name="Paulsen I.T."/>
            <person name="Radune D."/>
            <person name="Ren Q."/>
            <person name="Smith R.K. Jr."/>
            <person name="Suarez C.E."/>
            <person name="White O."/>
            <person name="Wortman J.R."/>
            <person name="Knowles D.P. Jr."/>
            <person name="McElwain T.F."/>
            <person name="Nene V.M."/>
        </authorList>
    </citation>
    <scope>NUCLEOTIDE SEQUENCE [LARGE SCALE GENOMIC DNA]</scope>
    <source>
        <strain evidence="5">T2Bo</strain>
    </source>
</reference>
<feature type="region of interest" description="Disordered" evidence="3">
    <location>
        <begin position="238"/>
        <end position="270"/>
    </location>
</feature>